<dbReference type="Proteomes" id="UP000324222">
    <property type="component" value="Unassembled WGS sequence"/>
</dbReference>
<proteinExistence type="predicted"/>
<keyword evidence="1" id="KW-0812">Transmembrane</keyword>
<sequence length="89" mass="9637">MCRRELPAWREAENEWCGLGGRGWGTAEESARQKSGWAGCGPGGVMRPRRALRLIALTAAATTLAAFVVLNASVHSGVRRQRKKVSTES</sequence>
<keyword evidence="3" id="KW-1185">Reference proteome</keyword>
<gene>
    <name evidence="2" type="ORF">E2C01_002120</name>
</gene>
<name>A0A5B7CMB0_PORTR</name>
<keyword evidence="1" id="KW-0472">Membrane</keyword>
<accession>A0A5B7CMB0</accession>
<protein>
    <submittedName>
        <fullName evidence="2">Uncharacterized protein</fullName>
    </submittedName>
</protein>
<feature type="transmembrane region" description="Helical" evidence="1">
    <location>
        <begin position="51"/>
        <end position="74"/>
    </location>
</feature>
<evidence type="ECO:0000313" key="3">
    <source>
        <dbReference type="Proteomes" id="UP000324222"/>
    </source>
</evidence>
<keyword evidence="1" id="KW-1133">Transmembrane helix</keyword>
<reference evidence="2 3" key="1">
    <citation type="submission" date="2019-05" db="EMBL/GenBank/DDBJ databases">
        <title>Another draft genome of Portunus trituberculatus and its Hox gene families provides insights of decapod evolution.</title>
        <authorList>
            <person name="Jeong J.-H."/>
            <person name="Song I."/>
            <person name="Kim S."/>
            <person name="Choi T."/>
            <person name="Kim D."/>
            <person name="Ryu S."/>
            <person name="Kim W."/>
        </authorList>
    </citation>
    <scope>NUCLEOTIDE SEQUENCE [LARGE SCALE GENOMIC DNA]</scope>
    <source>
        <tissue evidence="2">Muscle</tissue>
    </source>
</reference>
<evidence type="ECO:0000313" key="2">
    <source>
        <dbReference type="EMBL" id="MPC09506.1"/>
    </source>
</evidence>
<organism evidence="2 3">
    <name type="scientific">Portunus trituberculatus</name>
    <name type="common">Swimming crab</name>
    <name type="synonym">Neptunus trituberculatus</name>
    <dbReference type="NCBI Taxonomy" id="210409"/>
    <lineage>
        <taxon>Eukaryota</taxon>
        <taxon>Metazoa</taxon>
        <taxon>Ecdysozoa</taxon>
        <taxon>Arthropoda</taxon>
        <taxon>Crustacea</taxon>
        <taxon>Multicrustacea</taxon>
        <taxon>Malacostraca</taxon>
        <taxon>Eumalacostraca</taxon>
        <taxon>Eucarida</taxon>
        <taxon>Decapoda</taxon>
        <taxon>Pleocyemata</taxon>
        <taxon>Brachyura</taxon>
        <taxon>Eubrachyura</taxon>
        <taxon>Portunoidea</taxon>
        <taxon>Portunidae</taxon>
        <taxon>Portuninae</taxon>
        <taxon>Portunus</taxon>
    </lineage>
</organism>
<comment type="caution">
    <text evidence="2">The sequence shown here is derived from an EMBL/GenBank/DDBJ whole genome shotgun (WGS) entry which is preliminary data.</text>
</comment>
<dbReference type="EMBL" id="VSRR010000072">
    <property type="protein sequence ID" value="MPC09506.1"/>
    <property type="molecule type" value="Genomic_DNA"/>
</dbReference>
<dbReference type="AlphaFoldDB" id="A0A5B7CMB0"/>
<evidence type="ECO:0000256" key="1">
    <source>
        <dbReference type="SAM" id="Phobius"/>
    </source>
</evidence>